<dbReference type="PROSITE" id="PS51186">
    <property type="entry name" value="GNAT"/>
    <property type="match status" value="1"/>
</dbReference>
<dbReference type="AlphaFoldDB" id="A0A9E6ZK24"/>
<feature type="domain" description="N-acetyltransferase" evidence="3">
    <location>
        <begin position="11"/>
        <end position="151"/>
    </location>
</feature>
<protein>
    <submittedName>
        <fullName evidence="4">GNAT family N-acetyltransferase</fullName>
    </submittedName>
</protein>
<reference evidence="4" key="1">
    <citation type="submission" date="2022-03" db="EMBL/GenBank/DDBJ databases">
        <title>Description of Abyssus ytuae gen. nov., sp. nov., a novel member of the family Flavobacteriaceae isolated from the sediment of Mariana Trench.</title>
        <authorList>
            <person name="Zhang J."/>
            <person name="Xu X."/>
        </authorList>
    </citation>
    <scope>NUCLEOTIDE SEQUENCE</scope>
    <source>
        <strain evidence="4">MT3330</strain>
    </source>
</reference>
<organism evidence="4 5">
    <name type="scientific">Abyssalbus ytuae</name>
    <dbReference type="NCBI Taxonomy" id="2926907"/>
    <lineage>
        <taxon>Bacteria</taxon>
        <taxon>Pseudomonadati</taxon>
        <taxon>Bacteroidota</taxon>
        <taxon>Flavobacteriia</taxon>
        <taxon>Flavobacteriales</taxon>
        <taxon>Flavobacteriaceae</taxon>
        <taxon>Abyssalbus</taxon>
    </lineage>
</organism>
<dbReference type="PANTHER" id="PTHR42919">
    <property type="entry name" value="N-ALPHA-ACETYLTRANSFERASE"/>
    <property type="match status" value="1"/>
</dbReference>
<dbReference type="SUPFAM" id="SSF55729">
    <property type="entry name" value="Acyl-CoA N-acyltransferases (Nat)"/>
    <property type="match status" value="1"/>
</dbReference>
<evidence type="ECO:0000313" key="5">
    <source>
        <dbReference type="Proteomes" id="UP000831290"/>
    </source>
</evidence>
<dbReference type="Proteomes" id="UP000831290">
    <property type="component" value="Chromosome"/>
</dbReference>
<dbReference type="Pfam" id="PF00583">
    <property type="entry name" value="Acetyltransf_1"/>
    <property type="match status" value="1"/>
</dbReference>
<dbReference type="GO" id="GO:0016747">
    <property type="term" value="F:acyltransferase activity, transferring groups other than amino-acyl groups"/>
    <property type="evidence" value="ECO:0007669"/>
    <property type="project" value="InterPro"/>
</dbReference>
<evidence type="ECO:0000256" key="1">
    <source>
        <dbReference type="ARBA" id="ARBA00022679"/>
    </source>
</evidence>
<proteinExistence type="predicted"/>
<sequence>MIANFEIDTNLTLRRAKYEDWELTYQLKKEGLKSYIEKVWGWNENDQVKFHQKTFTPGRTQIIEFKNKGIGYITTQVSGSEIYIENLIIGAKFQNKGLGTKLMNWMIDKAEKENKTVGLKVLKVNTQAEKFYKSLGFKKVQETEHHYVLLL</sequence>
<dbReference type="PANTHER" id="PTHR42919:SF8">
    <property type="entry name" value="N-ALPHA-ACETYLTRANSFERASE 50"/>
    <property type="match status" value="1"/>
</dbReference>
<dbReference type="EMBL" id="CP094358">
    <property type="protein sequence ID" value="UOB15964.1"/>
    <property type="molecule type" value="Genomic_DNA"/>
</dbReference>
<dbReference type="InterPro" id="IPR000182">
    <property type="entry name" value="GNAT_dom"/>
</dbReference>
<dbReference type="RefSeq" id="WP_255841108.1">
    <property type="nucleotide sequence ID" value="NZ_CP094358.1"/>
</dbReference>
<gene>
    <name evidence="4" type="ORF">MQE35_09445</name>
</gene>
<dbReference type="InterPro" id="IPR016181">
    <property type="entry name" value="Acyl_CoA_acyltransferase"/>
</dbReference>
<evidence type="ECO:0000313" key="4">
    <source>
        <dbReference type="EMBL" id="UOB15964.1"/>
    </source>
</evidence>
<accession>A0A9E6ZK24</accession>
<dbReference type="Gene3D" id="3.40.630.30">
    <property type="match status" value="1"/>
</dbReference>
<dbReference type="CDD" id="cd04301">
    <property type="entry name" value="NAT_SF"/>
    <property type="match status" value="1"/>
</dbReference>
<evidence type="ECO:0000259" key="3">
    <source>
        <dbReference type="PROSITE" id="PS51186"/>
    </source>
</evidence>
<dbReference type="InterPro" id="IPR051556">
    <property type="entry name" value="N-term/lysine_N-AcTrnsfr"/>
</dbReference>
<keyword evidence="5" id="KW-1185">Reference proteome</keyword>
<keyword evidence="1" id="KW-0808">Transferase</keyword>
<keyword evidence="2" id="KW-0012">Acyltransferase</keyword>
<dbReference type="KEGG" id="fbm:MQE35_09445"/>
<evidence type="ECO:0000256" key="2">
    <source>
        <dbReference type="ARBA" id="ARBA00023315"/>
    </source>
</evidence>
<name>A0A9E6ZK24_9FLAO</name>